<organism evidence="1">
    <name type="scientific">Loa loa</name>
    <name type="common">Eye worm</name>
    <name type="synonym">Filaria loa</name>
    <dbReference type="NCBI Taxonomy" id="7209"/>
    <lineage>
        <taxon>Eukaryota</taxon>
        <taxon>Metazoa</taxon>
        <taxon>Ecdysozoa</taxon>
        <taxon>Nematoda</taxon>
        <taxon>Chromadorea</taxon>
        <taxon>Rhabditida</taxon>
        <taxon>Spirurina</taxon>
        <taxon>Spiruromorpha</taxon>
        <taxon>Filarioidea</taxon>
        <taxon>Onchocercidae</taxon>
        <taxon>Loa</taxon>
    </lineage>
</organism>
<name>A0A1S0U2C2_LOALO</name>
<dbReference type="CTD" id="9941622"/>
<gene>
    <name evidence="1" type="ORF">LOAG_04223</name>
</gene>
<dbReference type="AlphaFoldDB" id="A0A1S0U2C2"/>
<proteinExistence type="predicted"/>
<dbReference type="RefSeq" id="XP_003139808.1">
    <property type="nucleotide sequence ID" value="XM_003139760.1"/>
</dbReference>
<dbReference type="InParanoid" id="A0A1S0U2C2"/>
<evidence type="ECO:0000313" key="1">
    <source>
        <dbReference type="EMBL" id="EFO24263.1"/>
    </source>
</evidence>
<reference evidence="1" key="1">
    <citation type="submission" date="2012-04" db="EMBL/GenBank/DDBJ databases">
        <title>The Genome Sequence of Loa loa.</title>
        <authorList>
            <consortium name="The Broad Institute Genome Sequencing Platform"/>
            <consortium name="Broad Institute Genome Sequencing Center for Infectious Disease"/>
            <person name="Nutman T.B."/>
            <person name="Fink D.L."/>
            <person name="Russ C."/>
            <person name="Young S."/>
            <person name="Zeng Q."/>
            <person name="Gargeya S."/>
            <person name="Alvarado L."/>
            <person name="Berlin A."/>
            <person name="Chapman S.B."/>
            <person name="Chen Z."/>
            <person name="Freedman E."/>
            <person name="Gellesch M."/>
            <person name="Goldberg J."/>
            <person name="Griggs A."/>
            <person name="Gujja S."/>
            <person name="Heilman E.R."/>
            <person name="Heiman D."/>
            <person name="Howarth C."/>
            <person name="Mehta T."/>
            <person name="Neiman D."/>
            <person name="Pearson M."/>
            <person name="Roberts A."/>
            <person name="Saif S."/>
            <person name="Shea T."/>
            <person name="Shenoy N."/>
            <person name="Sisk P."/>
            <person name="Stolte C."/>
            <person name="Sykes S."/>
            <person name="White J."/>
            <person name="Yandava C."/>
            <person name="Haas B."/>
            <person name="Henn M.R."/>
            <person name="Nusbaum C."/>
            <person name="Birren B."/>
        </authorList>
    </citation>
    <scope>NUCLEOTIDE SEQUENCE [LARGE SCALE GENOMIC DNA]</scope>
</reference>
<dbReference type="KEGG" id="loa:LOAG_04223"/>
<sequence length="105" mass="11599">MFAVLITFPLKSGLEKDTWDGSIILVIIATLKITRGFRGNFRGRNRINGSHYSFRLRTALSDSNMQNYDRGTSSSDAKCYGLENGTVNLGSSWNIAPVKHARSSA</sequence>
<protein>
    <submittedName>
        <fullName evidence="1">Uncharacterized protein</fullName>
    </submittedName>
</protein>
<accession>A0A1S0U2C2</accession>
<dbReference type="GeneID" id="9941622"/>
<dbReference type="EMBL" id="JH712072">
    <property type="protein sequence ID" value="EFO24263.1"/>
    <property type="molecule type" value="Genomic_DNA"/>
</dbReference>